<dbReference type="Proteomes" id="UP001162881">
    <property type="component" value="Unassembled WGS sequence"/>
</dbReference>
<accession>A0ABT0B9X4</accession>
<dbReference type="PANTHER" id="PTHR34039">
    <property type="entry name" value="UPF0102 PROTEIN YRAN"/>
    <property type="match status" value="1"/>
</dbReference>
<evidence type="ECO:0000256" key="2">
    <source>
        <dbReference type="HAMAP-Rule" id="MF_00048"/>
    </source>
</evidence>
<dbReference type="HAMAP" id="MF_00048">
    <property type="entry name" value="UPF0102"/>
    <property type="match status" value="1"/>
</dbReference>
<gene>
    <name evidence="3" type="ORF">MTR62_04065</name>
</gene>
<reference evidence="3" key="1">
    <citation type="submission" date="2022-03" db="EMBL/GenBank/DDBJ databases">
        <title>Identification of a novel bacterium isolated from mangrove sediments.</title>
        <authorList>
            <person name="Pan X."/>
        </authorList>
    </citation>
    <scope>NUCLEOTIDE SEQUENCE</scope>
    <source>
        <strain evidence="3">B1949</strain>
    </source>
</reference>
<evidence type="ECO:0000313" key="3">
    <source>
        <dbReference type="EMBL" id="MCJ2181880.1"/>
    </source>
</evidence>
<dbReference type="InterPro" id="IPR011335">
    <property type="entry name" value="Restrct_endonuc-II-like"/>
</dbReference>
<dbReference type="InterPro" id="IPR003509">
    <property type="entry name" value="UPF0102_YraN-like"/>
</dbReference>
<dbReference type="Gene3D" id="3.40.1350.10">
    <property type="match status" value="1"/>
</dbReference>
<dbReference type="SUPFAM" id="SSF52980">
    <property type="entry name" value="Restriction endonuclease-like"/>
    <property type="match status" value="1"/>
</dbReference>
<keyword evidence="4" id="KW-1185">Reference proteome</keyword>
<dbReference type="InterPro" id="IPR011856">
    <property type="entry name" value="tRNA_endonuc-like_dom_sf"/>
</dbReference>
<comment type="caution">
    <text evidence="3">The sequence shown here is derived from an EMBL/GenBank/DDBJ whole genome shotgun (WGS) entry which is preliminary data.</text>
</comment>
<organism evidence="3 4">
    <name type="scientific">Novosphingobium organovorum</name>
    <dbReference type="NCBI Taxonomy" id="2930092"/>
    <lineage>
        <taxon>Bacteria</taxon>
        <taxon>Pseudomonadati</taxon>
        <taxon>Pseudomonadota</taxon>
        <taxon>Alphaproteobacteria</taxon>
        <taxon>Sphingomonadales</taxon>
        <taxon>Sphingomonadaceae</taxon>
        <taxon>Novosphingobium</taxon>
    </lineage>
</organism>
<evidence type="ECO:0000313" key="4">
    <source>
        <dbReference type="Proteomes" id="UP001162881"/>
    </source>
</evidence>
<evidence type="ECO:0000256" key="1">
    <source>
        <dbReference type="ARBA" id="ARBA00006738"/>
    </source>
</evidence>
<name>A0ABT0B9X4_9SPHN</name>
<dbReference type="PANTHER" id="PTHR34039:SF1">
    <property type="entry name" value="UPF0102 PROTEIN YRAN"/>
    <property type="match status" value="1"/>
</dbReference>
<dbReference type="Pfam" id="PF02021">
    <property type="entry name" value="UPF0102"/>
    <property type="match status" value="1"/>
</dbReference>
<proteinExistence type="inferred from homology"/>
<dbReference type="EMBL" id="JALHLF010000008">
    <property type="protein sequence ID" value="MCJ2181880.1"/>
    <property type="molecule type" value="Genomic_DNA"/>
</dbReference>
<sequence length="118" mass="13945">MNERRVRAERRGRRGETWAAWYLRLKGWRIVDRRVKTRRGEIDLVARKGRTLCFVEVKWRARAEDLDHAIDAWRLRRVIDAATLLAPRYEKPGDSLRIDVLLLSPGRWPRVIENAGMG</sequence>
<dbReference type="RefSeq" id="WP_244017213.1">
    <property type="nucleotide sequence ID" value="NZ_JALHLF010000008.1"/>
</dbReference>
<protein>
    <recommendedName>
        <fullName evidence="2">UPF0102 protein MTR62_04065</fullName>
    </recommendedName>
</protein>
<comment type="similarity">
    <text evidence="1 2">Belongs to the UPF0102 family.</text>
</comment>